<dbReference type="KEGG" id="spii:G7077_00495"/>
<organism evidence="3 4">
    <name type="scientific">Sphingomonas piscis</name>
    <dbReference type="NCBI Taxonomy" id="2714943"/>
    <lineage>
        <taxon>Bacteria</taxon>
        <taxon>Pseudomonadati</taxon>
        <taxon>Pseudomonadota</taxon>
        <taxon>Alphaproteobacteria</taxon>
        <taxon>Sphingomonadales</taxon>
        <taxon>Sphingomonadaceae</taxon>
        <taxon>Sphingomonas</taxon>
    </lineage>
</organism>
<evidence type="ECO:0000313" key="4">
    <source>
        <dbReference type="Proteomes" id="UP000503222"/>
    </source>
</evidence>
<protein>
    <recommendedName>
        <fullName evidence="5">Secreted protein</fullName>
    </recommendedName>
</protein>
<evidence type="ECO:0000313" key="3">
    <source>
        <dbReference type="EMBL" id="QIK77622.1"/>
    </source>
</evidence>
<sequence>MRSDLVTVHIEGKNMRLLLLAAAAAVSLSACGGNGDDKLGDQAEDRAEAQADNLEAMADNSSGAMAENLEDQADAVERNGEKTEERIDDSDVDASSLSDAQRNALVNGQ</sequence>
<keyword evidence="4" id="KW-1185">Reference proteome</keyword>
<dbReference type="RefSeq" id="WP_166410018.1">
    <property type="nucleotide sequence ID" value="NZ_CP049869.1"/>
</dbReference>
<dbReference type="PROSITE" id="PS51257">
    <property type="entry name" value="PROKAR_LIPOPROTEIN"/>
    <property type="match status" value="1"/>
</dbReference>
<keyword evidence="2" id="KW-0732">Signal</keyword>
<dbReference type="Proteomes" id="UP000503222">
    <property type="component" value="Chromosome"/>
</dbReference>
<accession>A0A6G7YLK5</accession>
<feature type="chain" id="PRO_5026057706" description="Secreted protein" evidence="2">
    <location>
        <begin position="33"/>
        <end position="109"/>
    </location>
</feature>
<reference evidence="3 4" key="1">
    <citation type="submission" date="2020-03" db="EMBL/GenBank/DDBJ databases">
        <title>Sphingomonas sp. nov., isolated from fish.</title>
        <authorList>
            <person name="Hyun D.-W."/>
            <person name="Bae J.-W."/>
        </authorList>
    </citation>
    <scope>NUCLEOTIDE SEQUENCE [LARGE SCALE GENOMIC DNA]</scope>
    <source>
        <strain evidence="3 4">HDW15B</strain>
    </source>
</reference>
<feature type="compositionally biased region" description="Basic and acidic residues" evidence="1">
    <location>
        <begin position="75"/>
        <end position="85"/>
    </location>
</feature>
<feature type="signal peptide" evidence="2">
    <location>
        <begin position="1"/>
        <end position="32"/>
    </location>
</feature>
<name>A0A6G7YLK5_9SPHN</name>
<dbReference type="AlphaFoldDB" id="A0A6G7YLK5"/>
<gene>
    <name evidence="3" type="ORF">G7077_00495</name>
</gene>
<feature type="region of interest" description="Disordered" evidence="1">
    <location>
        <begin position="56"/>
        <end position="109"/>
    </location>
</feature>
<dbReference type="EMBL" id="CP049869">
    <property type="protein sequence ID" value="QIK77622.1"/>
    <property type="molecule type" value="Genomic_DNA"/>
</dbReference>
<evidence type="ECO:0000256" key="1">
    <source>
        <dbReference type="SAM" id="MobiDB-lite"/>
    </source>
</evidence>
<evidence type="ECO:0000256" key="2">
    <source>
        <dbReference type="SAM" id="SignalP"/>
    </source>
</evidence>
<evidence type="ECO:0008006" key="5">
    <source>
        <dbReference type="Google" id="ProtNLM"/>
    </source>
</evidence>
<proteinExistence type="predicted"/>